<dbReference type="AlphaFoldDB" id="A0AAD5LAY4"/>
<protein>
    <submittedName>
        <fullName evidence="2">Uncharacterized protein</fullName>
    </submittedName>
</protein>
<name>A0AAD5LAY4_9CRUS</name>
<comment type="caution">
    <text evidence="2">The sequence shown here is derived from an EMBL/GenBank/DDBJ whole genome shotgun (WGS) entry which is preliminary data.</text>
</comment>
<gene>
    <name evidence="2" type="ORF">GHT06_016104</name>
</gene>
<sequence length="289" mass="33120">MKFTFIFLMSLILVISHQHQHIQQLQRGSMWWPSIRNHEYPTAFHYYPFDTGMPLYRYITPMVYPQDEQEIYDIQPMMGKPLPDGFEIPQYVSSGKNVRPRIKSSMALGMLSNNPHQRLYYNTDSSNNPWLKTITLRITSTCTSLRLITCIPIANLPAAPVPACRRRRHLEFTQQQEDSGQYPILPTEVLTVTPTAQPWPTVLPSDYQDQTPSTMTAIDMLSSSKDEDQKNVVVTQPEKQMMRSGKFLGWQNFFTSTTTTSWMVVSSTLTQTFVPGVNLLCLPPGFVVC</sequence>
<feature type="chain" id="PRO_5041987081" evidence="1">
    <location>
        <begin position="17"/>
        <end position="289"/>
    </location>
</feature>
<proteinExistence type="predicted"/>
<keyword evidence="1" id="KW-0732">Signal</keyword>
<organism evidence="2 3">
    <name type="scientific">Daphnia sinensis</name>
    <dbReference type="NCBI Taxonomy" id="1820382"/>
    <lineage>
        <taxon>Eukaryota</taxon>
        <taxon>Metazoa</taxon>
        <taxon>Ecdysozoa</taxon>
        <taxon>Arthropoda</taxon>
        <taxon>Crustacea</taxon>
        <taxon>Branchiopoda</taxon>
        <taxon>Diplostraca</taxon>
        <taxon>Cladocera</taxon>
        <taxon>Anomopoda</taxon>
        <taxon>Daphniidae</taxon>
        <taxon>Daphnia</taxon>
        <taxon>Daphnia similis group</taxon>
    </lineage>
</organism>
<evidence type="ECO:0000313" key="3">
    <source>
        <dbReference type="Proteomes" id="UP000820818"/>
    </source>
</evidence>
<feature type="signal peptide" evidence="1">
    <location>
        <begin position="1"/>
        <end position="16"/>
    </location>
</feature>
<dbReference type="Proteomes" id="UP000820818">
    <property type="component" value="Linkage Group LG5"/>
</dbReference>
<dbReference type="EMBL" id="WJBH02000005">
    <property type="protein sequence ID" value="KAI9559315.1"/>
    <property type="molecule type" value="Genomic_DNA"/>
</dbReference>
<reference evidence="2 3" key="1">
    <citation type="submission" date="2022-05" db="EMBL/GenBank/DDBJ databases">
        <title>A multi-omics perspective on studying reproductive biology in Daphnia sinensis.</title>
        <authorList>
            <person name="Jia J."/>
        </authorList>
    </citation>
    <scope>NUCLEOTIDE SEQUENCE [LARGE SCALE GENOMIC DNA]</scope>
    <source>
        <strain evidence="2 3">WSL</strain>
    </source>
</reference>
<evidence type="ECO:0000313" key="2">
    <source>
        <dbReference type="EMBL" id="KAI9559315.1"/>
    </source>
</evidence>
<accession>A0AAD5LAY4</accession>
<keyword evidence="3" id="KW-1185">Reference proteome</keyword>
<evidence type="ECO:0000256" key="1">
    <source>
        <dbReference type="SAM" id="SignalP"/>
    </source>
</evidence>